<proteinExistence type="predicted"/>
<reference evidence="2" key="1">
    <citation type="submission" date="2016-10" db="EMBL/GenBank/DDBJ databases">
        <authorList>
            <person name="Varghese N."/>
            <person name="Submissions S."/>
        </authorList>
    </citation>
    <scope>NUCLEOTIDE SEQUENCE [LARGE SCALE GENOMIC DNA]</scope>
    <source>
        <strain evidence="2">DSM 25157</strain>
    </source>
</reference>
<evidence type="ECO:0000313" key="1">
    <source>
        <dbReference type="EMBL" id="SEA61952.1"/>
    </source>
</evidence>
<dbReference type="STRING" id="592050.SAMN05421875_12010"/>
<organism evidence="1 2">
    <name type="scientific">Acidovorax soli</name>
    <dbReference type="NCBI Taxonomy" id="592050"/>
    <lineage>
        <taxon>Bacteria</taxon>
        <taxon>Pseudomonadati</taxon>
        <taxon>Pseudomonadota</taxon>
        <taxon>Betaproteobacteria</taxon>
        <taxon>Burkholderiales</taxon>
        <taxon>Comamonadaceae</taxon>
        <taxon>Acidovorax</taxon>
    </lineage>
</organism>
<gene>
    <name evidence="1" type="ORF">SAMN05421875_12010</name>
</gene>
<dbReference type="AlphaFoldDB" id="A0A1H4CPC7"/>
<sequence>MSDVSGSGVTGEGIPYITGYPLAESGLYALAKTWPATELPRPGSVWTHTIFVEFAELATLDRPSSLAKLFRRPSMEQRFGYDNALLLGNDPLCSEMLSDEELFWFGRLATGLYGLPDEPIWARRDPDFYVDEVVLRIWDQQWPRLRRSFKFCTLTTTDRSQDGFAFDLQLCPSSAATSRLRFQGRFEGWEAVTSSDEAWMRGLLADVWHPERSEIRQALRLIGTDVLGGRAAMRPICELLVSQSASIQMDVNQIVDLVNEPGLLATSKLAKMFALRTVLPRSEHLSDESLRFVAKNIDFLPSEELEEFAPPFSERLWATNPVMLASLWLDDRPSVQIPLRHAAQGIIAAELLDGLSAAPDLVHPLLTVRPDLAELPEFWGRTQCWPKVVANIGIDLTSHAVLDALVLGLHDEGAMTSALHEVGTLAVLKCIQTLDQQPQVSQNLDAWVRHACSDTDAVAKFLAQSTASSAGTIYLVSQQLQPDAVPNDFGDDPWLIALRSYSKSRRKLPVELLAYGFRRGMGWRSRSVAELLSITFEALHRAAEQDSIPETSWSMLENALPSVRSDFSWDRALRLRKAAAKRATDMRFSAEDFLGLAESEVLFGALLEEVWQLWDGSWFLKSMAKERGRGNTPTAHKCHQLLIDFVERKSHWW</sequence>
<dbReference type="Proteomes" id="UP000199002">
    <property type="component" value="Unassembled WGS sequence"/>
</dbReference>
<dbReference type="EMBL" id="FNQJ01000020">
    <property type="protein sequence ID" value="SEA61952.1"/>
    <property type="molecule type" value="Genomic_DNA"/>
</dbReference>
<keyword evidence="2" id="KW-1185">Reference proteome</keyword>
<dbReference type="Pfam" id="PF20012">
    <property type="entry name" value="GAP1-N1"/>
    <property type="match status" value="1"/>
</dbReference>
<protein>
    <submittedName>
        <fullName evidence="1">Uncharacterized protein</fullName>
    </submittedName>
</protein>
<accession>A0A1H4CPC7</accession>
<evidence type="ECO:0000313" key="2">
    <source>
        <dbReference type="Proteomes" id="UP000199002"/>
    </source>
</evidence>
<name>A0A1H4CPC7_9BURK</name>